<organism evidence="1 2">
    <name type="scientific">Basidiobolus ranarum</name>
    <dbReference type="NCBI Taxonomy" id="34480"/>
    <lineage>
        <taxon>Eukaryota</taxon>
        <taxon>Fungi</taxon>
        <taxon>Fungi incertae sedis</taxon>
        <taxon>Zoopagomycota</taxon>
        <taxon>Entomophthoromycotina</taxon>
        <taxon>Basidiobolomycetes</taxon>
        <taxon>Basidiobolales</taxon>
        <taxon>Basidiobolaceae</taxon>
        <taxon>Basidiobolus</taxon>
    </lineage>
</organism>
<gene>
    <name evidence="1" type="ORF">K7432_008066</name>
</gene>
<name>A0ABR2WSN2_9FUNG</name>
<keyword evidence="2" id="KW-1185">Reference proteome</keyword>
<protein>
    <submittedName>
        <fullName evidence="1">Uncharacterized protein</fullName>
    </submittedName>
</protein>
<evidence type="ECO:0000313" key="1">
    <source>
        <dbReference type="EMBL" id="KAK9764426.1"/>
    </source>
</evidence>
<sequence>MSSPTLPSHQAKRPPPLVETSSFFSFFTFQFIQPLILFGRKNEISEEHLHELSKREDVGLLTERLSQEWDTEVQKEQPNFWKVLYKIFGPFYSTTVLTSGIEAAAQIGEAVLLG</sequence>
<proteinExistence type="predicted"/>
<accession>A0ABR2WSN2</accession>
<dbReference type="EMBL" id="JASJQH010000430">
    <property type="protein sequence ID" value="KAK9764426.1"/>
    <property type="molecule type" value="Genomic_DNA"/>
</dbReference>
<comment type="caution">
    <text evidence="1">The sequence shown here is derived from an EMBL/GenBank/DDBJ whole genome shotgun (WGS) entry which is preliminary data.</text>
</comment>
<reference evidence="1 2" key="1">
    <citation type="submission" date="2023-04" db="EMBL/GenBank/DDBJ databases">
        <title>Genome of Basidiobolus ranarum AG-B5.</title>
        <authorList>
            <person name="Stajich J.E."/>
            <person name="Carter-House D."/>
            <person name="Gryganskyi A."/>
        </authorList>
    </citation>
    <scope>NUCLEOTIDE SEQUENCE [LARGE SCALE GENOMIC DNA]</scope>
    <source>
        <strain evidence="1 2">AG-B5</strain>
    </source>
</reference>
<dbReference type="Proteomes" id="UP001479436">
    <property type="component" value="Unassembled WGS sequence"/>
</dbReference>
<evidence type="ECO:0000313" key="2">
    <source>
        <dbReference type="Proteomes" id="UP001479436"/>
    </source>
</evidence>